<feature type="transmembrane region" description="Helical" evidence="1">
    <location>
        <begin position="12"/>
        <end position="35"/>
    </location>
</feature>
<dbReference type="AlphaFoldDB" id="W4LM32"/>
<gene>
    <name evidence="2" type="ORF">ETSY1_18920</name>
</gene>
<keyword evidence="1" id="KW-1133">Transmembrane helix</keyword>
<reference evidence="2 3" key="1">
    <citation type="journal article" date="2014" name="Nature">
        <title>An environmental bacterial taxon with a large and distinct metabolic repertoire.</title>
        <authorList>
            <person name="Wilson M.C."/>
            <person name="Mori T."/>
            <person name="Ruckert C."/>
            <person name="Uria A.R."/>
            <person name="Helf M.J."/>
            <person name="Takada K."/>
            <person name="Gernert C."/>
            <person name="Steffens U.A."/>
            <person name="Heycke N."/>
            <person name="Schmitt S."/>
            <person name="Rinke C."/>
            <person name="Helfrich E.J."/>
            <person name="Brachmann A.O."/>
            <person name="Gurgui C."/>
            <person name="Wakimoto T."/>
            <person name="Kracht M."/>
            <person name="Crusemann M."/>
            <person name="Hentschel U."/>
            <person name="Abe I."/>
            <person name="Matsunaga S."/>
            <person name="Kalinowski J."/>
            <person name="Takeyama H."/>
            <person name="Piel J."/>
        </authorList>
    </citation>
    <scope>NUCLEOTIDE SEQUENCE [LARGE SCALE GENOMIC DNA]</scope>
    <source>
        <strain evidence="3">TSY1</strain>
    </source>
</reference>
<comment type="caution">
    <text evidence="2">The sequence shown here is derived from an EMBL/GenBank/DDBJ whole genome shotgun (WGS) entry which is preliminary data.</text>
</comment>
<evidence type="ECO:0008006" key="4">
    <source>
        <dbReference type="Google" id="ProtNLM"/>
    </source>
</evidence>
<name>W4LM32_ENTF1</name>
<proteinExistence type="predicted"/>
<protein>
    <recommendedName>
        <fullName evidence="4">Major facilitator superfamily (MFS) profile domain-containing protein</fullName>
    </recommendedName>
</protein>
<dbReference type="SUPFAM" id="SSF103473">
    <property type="entry name" value="MFS general substrate transporter"/>
    <property type="match status" value="1"/>
</dbReference>
<feature type="transmembrane region" description="Helical" evidence="1">
    <location>
        <begin position="89"/>
        <end position="109"/>
    </location>
</feature>
<sequence length="120" mass="12818">MIVFTETMTGALILLLLPVGQWAMLPLLFCTGFFLNGTSSVLLDGVAELFDASKRSRGYGLYFTIYLGAGAIGPIAYGTIGDAWSLPMVFLTMALASLAIVPLTGFYHLSRAVITPLPPQ</sequence>
<dbReference type="Gene3D" id="1.20.1250.20">
    <property type="entry name" value="MFS general substrate transporter like domains"/>
    <property type="match status" value="1"/>
</dbReference>
<evidence type="ECO:0000256" key="1">
    <source>
        <dbReference type="SAM" id="Phobius"/>
    </source>
</evidence>
<organism evidence="2 3">
    <name type="scientific">Entotheonella factor</name>
    <dbReference type="NCBI Taxonomy" id="1429438"/>
    <lineage>
        <taxon>Bacteria</taxon>
        <taxon>Pseudomonadati</taxon>
        <taxon>Nitrospinota/Tectimicrobiota group</taxon>
        <taxon>Candidatus Tectimicrobiota</taxon>
        <taxon>Candidatus Entotheonellia</taxon>
        <taxon>Candidatus Entotheonellales</taxon>
        <taxon>Candidatus Entotheonellaceae</taxon>
        <taxon>Candidatus Entotheonella</taxon>
    </lineage>
</organism>
<dbReference type="InterPro" id="IPR036259">
    <property type="entry name" value="MFS_trans_sf"/>
</dbReference>
<evidence type="ECO:0000313" key="2">
    <source>
        <dbReference type="EMBL" id="ETW98401.1"/>
    </source>
</evidence>
<keyword evidence="1" id="KW-0472">Membrane</keyword>
<dbReference type="EMBL" id="AZHW01000558">
    <property type="protein sequence ID" value="ETW98401.1"/>
    <property type="molecule type" value="Genomic_DNA"/>
</dbReference>
<evidence type="ECO:0000313" key="3">
    <source>
        <dbReference type="Proteomes" id="UP000019141"/>
    </source>
</evidence>
<feature type="transmembrane region" description="Helical" evidence="1">
    <location>
        <begin position="59"/>
        <end position="77"/>
    </location>
</feature>
<dbReference type="Proteomes" id="UP000019141">
    <property type="component" value="Unassembled WGS sequence"/>
</dbReference>
<dbReference type="HOGENOM" id="CLU_2045393_0_0_7"/>
<accession>W4LM32</accession>
<keyword evidence="1" id="KW-0812">Transmembrane</keyword>
<keyword evidence="3" id="KW-1185">Reference proteome</keyword>